<evidence type="ECO:0000256" key="4">
    <source>
        <dbReference type="ARBA" id="ARBA00022490"/>
    </source>
</evidence>
<gene>
    <name evidence="11" type="ORF">TCE0_033f08731</name>
</gene>
<dbReference type="CDD" id="cd15481">
    <property type="entry name" value="SRP68-RBD"/>
    <property type="match status" value="1"/>
</dbReference>
<dbReference type="InterPro" id="IPR026258">
    <property type="entry name" value="SRP68"/>
</dbReference>
<keyword evidence="12" id="KW-1185">Reference proteome</keyword>
<keyword evidence="4 10" id="KW-0963">Cytoplasm</keyword>
<accession>A0A6V8HCS0</accession>
<dbReference type="PANTHER" id="PTHR12860">
    <property type="entry name" value="SIGNAL RECOGNITION PARTICLE 68 KDA PROTEIN"/>
    <property type="match status" value="1"/>
</dbReference>
<keyword evidence="6 10" id="KW-0733">Signal recognition particle</keyword>
<dbReference type="GO" id="GO:0008312">
    <property type="term" value="F:7S RNA binding"/>
    <property type="evidence" value="ECO:0007669"/>
    <property type="project" value="InterPro"/>
</dbReference>
<evidence type="ECO:0000256" key="8">
    <source>
        <dbReference type="ARBA" id="ARBA00023274"/>
    </source>
</evidence>
<dbReference type="GO" id="GO:0030942">
    <property type="term" value="F:endoplasmic reticulum signal peptide binding"/>
    <property type="evidence" value="ECO:0007669"/>
    <property type="project" value="InterPro"/>
</dbReference>
<evidence type="ECO:0000256" key="3">
    <source>
        <dbReference type="ARBA" id="ARBA00009352"/>
    </source>
</evidence>
<dbReference type="Proteomes" id="UP000053095">
    <property type="component" value="Unassembled WGS sequence"/>
</dbReference>
<dbReference type="GO" id="GO:0006614">
    <property type="term" value="P:SRP-dependent cotranslational protein targeting to membrane"/>
    <property type="evidence" value="ECO:0007669"/>
    <property type="project" value="InterPro"/>
</dbReference>
<evidence type="ECO:0000256" key="10">
    <source>
        <dbReference type="PIRNR" id="PIRNR038995"/>
    </source>
</evidence>
<evidence type="ECO:0000256" key="9">
    <source>
        <dbReference type="ARBA" id="ARBA00029498"/>
    </source>
</evidence>
<comment type="caution">
    <text evidence="11">The sequence shown here is derived from an EMBL/GenBank/DDBJ whole genome shotgun (WGS) entry which is preliminary data.</text>
</comment>
<name>A0A6V8HCS0_TALPI</name>
<evidence type="ECO:0000256" key="7">
    <source>
        <dbReference type="ARBA" id="ARBA00023242"/>
    </source>
</evidence>
<evidence type="ECO:0000256" key="1">
    <source>
        <dbReference type="ARBA" id="ARBA00004496"/>
    </source>
</evidence>
<evidence type="ECO:0000256" key="5">
    <source>
        <dbReference type="ARBA" id="ARBA00022884"/>
    </source>
</evidence>
<keyword evidence="7" id="KW-0539">Nucleus</keyword>
<dbReference type="AlphaFoldDB" id="A0A6V8HCS0"/>
<proteinExistence type="inferred from homology"/>
<dbReference type="InterPro" id="IPR034652">
    <property type="entry name" value="SRP68-RBD"/>
</dbReference>
<comment type="similarity">
    <text evidence="3 10">Belongs to the SRP68 family.</text>
</comment>
<dbReference type="PANTHER" id="PTHR12860:SF0">
    <property type="entry name" value="SIGNAL RECOGNITION PARTICLE SUBUNIT SRP68"/>
    <property type="match status" value="1"/>
</dbReference>
<dbReference type="EMBL" id="DF933829">
    <property type="protein sequence ID" value="GAM38195.1"/>
    <property type="molecule type" value="Genomic_DNA"/>
</dbReference>
<comment type="function">
    <text evidence="10">Component of the signal recognition particle (SRP) complex, a ribonucleoprotein complex that mediates the cotranslational targeting of secretory and membrane proteins to the endoplasmic reticulum (ER). The SRP complex interacts with the signal sequence in nascent secretory and membrane proteins and directs them to the membrane of the ER.</text>
</comment>
<evidence type="ECO:0000313" key="12">
    <source>
        <dbReference type="Proteomes" id="UP000053095"/>
    </source>
</evidence>
<reference evidence="12" key="1">
    <citation type="journal article" date="2015" name="Genome Announc.">
        <title>Draft genome sequence of Talaromyces cellulolyticus strain Y-94, a source of lignocellulosic biomass-degrading enzymes.</title>
        <authorList>
            <person name="Fujii T."/>
            <person name="Koike H."/>
            <person name="Sawayama S."/>
            <person name="Yano S."/>
            <person name="Inoue H."/>
        </authorList>
    </citation>
    <scope>NUCLEOTIDE SEQUENCE [LARGE SCALE GENOMIC DNA]</scope>
    <source>
        <strain evidence="12">Y-94</strain>
    </source>
</reference>
<keyword evidence="5 10" id="KW-0694">RNA-binding</keyword>
<keyword evidence="8 10" id="KW-0687">Ribonucleoprotein</keyword>
<dbReference type="PIRSF" id="PIRSF038995">
    <property type="entry name" value="SRP68"/>
    <property type="match status" value="1"/>
</dbReference>
<comment type="subcellular location">
    <subcellularLocation>
        <location evidence="1 10">Cytoplasm</location>
    </subcellularLocation>
    <subcellularLocation>
        <location evidence="2">Nucleus</location>
        <location evidence="2">Nucleolus</location>
    </subcellularLocation>
</comment>
<dbReference type="InterPro" id="IPR038253">
    <property type="entry name" value="SRP68_N_sf"/>
</dbReference>
<dbReference type="GO" id="GO:0005047">
    <property type="term" value="F:signal recognition particle binding"/>
    <property type="evidence" value="ECO:0007669"/>
    <property type="project" value="InterPro"/>
</dbReference>
<dbReference type="Gene3D" id="1.10.3450.40">
    <property type="entry name" value="Signal recognition particle, SRP68 subunit, RNA-binding domain"/>
    <property type="match status" value="1"/>
</dbReference>
<evidence type="ECO:0000256" key="6">
    <source>
        <dbReference type="ARBA" id="ARBA00023135"/>
    </source>
</evidence>
<protein>
    <recommendedName>
        <fullName evidence="9 10">Signal recognition particle subunit SRP68</fullName>
        <shortName evidence="10">SRP68</shortName>
    </recommendedName>
</protein>
<dbReference type="GO" id="GO:0005730">
    <property type="term" value="C:nucleolus"/>
    <property type="evidence" value="ECO:0007669"/>
    <property type="project" value="UniProtKB-SubCell"/>
</dbReference>
<dbReference type="GO" id="GO:0005786">
    <property type="term" value="C:signal recognition particle, endoplasmic reticulum targeting"/>
    <property type="evidence" value="ECO:0007669"/>
    <property type="project" value="UniProtKB-KW"/>
</dbReference>
<sequence>MDVKLLQENNLILELGRQKLSPAPVNPLPEHTPDNDISPPYSDCHYFTIHHKMEITDLFFTRREESLLSGDYNTYRAQTSRRLHTIRKKLGRTTPKGRKFNAEAPVTSEDVASDSQAAHLLILSAERAWAQAMHMKAVHSADPSAKGVMGPTRRHIISRLNKASRYAERLVSVLQDQYLSGASDIDLLEARAYLALLSGGLHMEKQKWDQCLQQFSLARIIYSALSQKERKEAYREIISVTIDPSLRYAAYQLKISRNKPLPSLAIERFPGGNDVRAELEKVDPNCLIVDAAGTTRLADGEIEKLPETIAWRSRSVPIEDASIAQALAAATAAESKLSSFLQERPSASPREKAAAYDNVILASQEIVDATKTAIDDLTNEGVDRGDRRMQALQVTRTAVNYSLVSWRVGRNRVLSGEHDGLLLDGEQTKADERRKTARQESGGKILSQLREKVALYDSVLQSLDFVQELPGVAGDTDFVEELEVKRNYFRALRCFAIGRSHSFQENTKNALALFSRSSELAATIQKSGKGITSSAGPPRLDVSAEEIEFLAATSQGFEAKYRGLVSLDRLSESKQDLARFQLPLIERMDEYAVESLDLNKIVPFPPKMRAVPVKPLFLDVAWNYIQYPRERTDQEEAPSTEGRRGWFGFRR</sequence>
<evidence type="ECO:0000313" key="11">
    <source>
        <dbReference type="EMBL" id="GAM38195.1"/>
    </source>
</evidence>
<organism evidence="11 12">
    <name type="scientific">Talaromyces pinophilus</name>
    <name type="common">Penicillium pinophilum</name>
    <dbReference type="NCBI Taxonomy" id="128442"/>
    <lineage>
        <taxon>Eukaryota</taxon>
        <taxon>Fungi</taxon>
        <taxon>Dikarya</taxon>
        <taxon>Ascomycota</taxon>
        <taxon>Pezizomycotina</taxon>
        <taxon>Eurotiomycetes</taxon>
        <taxon>Eurotiomycetidae</taxon>
        <taxon>Eurotiales</taxon>
        <taxon>Trichocomaceae</taxon>
        <taxon>Talaromyces</taxon>
        <taxon>Talaromyces sect. Talaromyces</taxon>
    </lineage>
</organism>
<evidence type="ECO:0000256" key="2">
    <source>
        <dbReference type="ARBA" id="ARBA00004604"/>
    </source>
</evidence>
<dbReference type="Pfam" id="PF16969">
    <property type="entry name" value="SRP68"/>
    <property type="match status" value="1"/>
</dbReference>